<gene>
    <name evidence="1" type="ORF">A8990_10624</name>
</gene>
<dbReference type="AlphaFoldDB" id="A0A3D9SH02"/>
<keyword evidence="2" id="KW-1185">Reference proteome</keyword>
<dbReference type="OrthoDB" id="1736525at2"/>
<comment type="caution">
    <text evidence="1">The sequence shown here is derived from an EMBL/GenBank/DDBJ whole genome shotgun (WGS) entry which is preliminary data.</text>
</comment>
<proteinExistence type="predicted"/>
<evidence type="ECO:0000313" key="2">
    <source>
        <dbReference type="Proteomes" id="UP000256304"/>
    </source>
</evidence>
<dbReference type="RefSeq" id="WP_116188271.1">
    <property type="nucleotide sequence ID" value="NZ_QTTN01000006.1"/>
</dbReference>
<sequence>MKTIELPLIVDRYKVYSGDIHRNLKYFIEVSESISGGLTEKKILNCHVDRLLFFSDVGERFKLEITQRSVENGDEFIFLNVTNHTEKNQVLKFSLVLNNISESEVYDLNEGYKEPAFSPRYGQNKLSTPSKYVSTNVGSIFISKCMVFSDNNLNYKDHKKSITRKLHEEKDGVSLTKKQSSIHLEFVVTIASGKKADQFFLISEKALFNSSESLKAYFSDYMTSIENNDVRFNMWVTPQGLFTKLPYSIEPFDQDAYGISLHHMSKKEMLRYYQKTGDRFFYNFMYNAIIQLFGYRPSIDRIFLTDYTSTWLKKDYAITSPYIDTRLNETISLTIEDNKSLFSFEELQNYHLAYADFLVDYSQYGKLLSVDNEAYFFPDYFSLESDSKPTHSSLNHQLGILNYLLNKFKLTKNVNYERVSLSLLKAVESTKKQWIKENSDLYYKVSYQNEELCFSETDYIYVTLMDLLLVQESIVELYKEKNTAIGELIYQKMKFLSSNSFGLDDENAKLPPNEDIASRKMAIRLAKKLGYIA</sequence>
<organism evidence="1 2">
    <name type="scientific">Paenibacillus taihuensis</name>
    <dbReference type="NCBI Taxonomy" id="1156355"/>
    <lineage>
        <taxon>Bacteria</taxon>
        <taxon>Bacillati</taxon>
        <taxon>Bacillota</taxon>
        <taxon>Bacilli</taxon>
        <taxon>Bacillales</taxon>
        <taxon>Paenibacillaceae</taxon>
        <taxon>Paenibacillus</taxon>
    </lineage>
</organism>
<accession>A0A3D9SH02</accession>
<dbReference type="Proteomes" id="UP000256304">
    <property type="component" value="Unassembled WGS sequence"/>
</dbReference>
<dbReference type="EMBL" id="QTTN01000006">
    <property type="protein sequence ID" value="REE90521.1"/>
    <property type="molecule type" value="Genomic_DNA"/>
</dbReference>
<protein>
    <submittedName>
        <fullName evidence="1">Uncharacterized protein</fullName>
    </submittedName>
</protein>
<evidence type="ECO:0000313" key="1">
    <source>
        <dbReference type="EMBL" id="REE90521.1"/>
    </source>
</evidence>
<name>A0A3D9SH02_9BACL</name>
<reference evidence="1 2" key="1">
    <citation type="submission" date="2018-08" db="EMBL/GenBank/DDBJ databases">
        <title>Genomic Encyclopedia of Type Strains, Phase III (KMG-III): the genomes of soil and plant-associated and newly described type strains.</title>
        <authorList>
            <person name="Whitman W."/>
        </authorList>
    </citation>
    <scope>NUCLEOTIDE SEQUENCE [LARGE SCALE GENOMIC DNA]</scope>
    <source>
        <strain evidence="1 2">CGMCC 1.10966</strain>
    </source>
</reference>